<dbReference type="GO" id="GO:0005737">
    <property type="term" value="C:cytoplasm"/>
    <property type="evidence" value="ECO:0007669"/>
    <property type="project" value="TreeGrafter"/>
</dbReference>
<dbReference type="Pfam" id="PF03441">
    <property type="entry name" value="FAD_binding_7"/>
    <property type="match status" value="1"/>
</dbReference>
<dbReference type="PRINTS" id="PR00147">
    <property type="entry name" value="DNAPHOTLYASE"/>
</dbReference>
<keyword evidence="5" id="KW-0157">Chromophore</keyword>
<dbReference type="PANTHER" id="PTHR11455:SF18">
    <property type="entry name" value="SI:CH1073-390K14.1"/>
    <property type="match status" value="1"/>
</dbReference>
<feature type="binding site" evidence="6">
    <location>
        <begin position="387"/>
        <end position="394"/>
    </location>
    <ligand>
        <name>FAD</name>
        <dbReference type="ChEBI" id="CHEBI:57692"/>
    </ligand>
</feature>
<evidence type="ECO:0000256" key="1">
    <source>
        <dbReference type="ARBA" id="ARBA00001932"/>
    </source>
</evidence>
<feature type="binding site" evidence="6">
    <location>
        <position position="332"/>
    </location>
    <ligand>
        <name>FAD</name>
        <dbReference type="ChEBI" id="CHEBI:57692"/>
    </ligand>
</feature>
<evidence type="ECO:0000256" key="6">
    <source>
        <dbReference type="PIRSR" id="PIRSR602081-1"/>
    </source>
</evidence>
<feature type="binding site" evidence="6">
    <location>
        <begin position="344"/>
        <end position="348"/>
    </location>
    <ligand>
        <name>FAD</name>
        <dbReference type="ChEBI" id="CHEBI:57692"/>
    </ligand>
</feature>
<dbReference type="InterPro" id="IPR005101">
    <property type="entry name" value="Cryptochr/Photolyase_FAD-bd"/>
</dbReference>
<dbReference type="GO" id="GO:0003677">
    <property type="term" value="F:DNA binding"/>
    <property type="evidence" value="ECO:0007669"/>
    <property type="project" value="TreeGrafter"/>
</dbReference>
<dbReference type="GO" id="GO:0032922">
    <property type="term" value="P:circadian regulation of gene expression"/>
    <property type="evidence" value="ECO:0007669"/>
    <property type="project" value="TreeGrafter"/>
</dbReference>
<organism evidence="9 10">
    <name type="scientific">Cladonia borealis</name>
    <dbReference type="NCBI Taxonomy" id="184061"/>
    <lineage>
        <taxon>Eukaryota</taxon>
        <taxon>Fungi</taxon>
        <taxon>Dikarya</taxon>
        <taxon>Ascomycota</taxon>
        <taxon>Pezizomycotina</taxon>
        <taxon>Lecanoromycetes</taxon>
        <taxon>OSLEUM clade</taxon>
        <taxon>Lecanoromycetidae</taxon>
        <taxon>Lecanorales</taxon>
        <taxon>Lecanorineae</taxon>
        <taxon>Cladoniaceae</taxon>
        <taxon>Cladonia</taxon>
    </lineage>
</organism>
<accession>A0AA39QTD4</accession>
<keyword evidence="4 6" id="KW-0274">FAD</keyword>
<evidence type="ECO:0000256" key="4">
    <source>
        <dbReference type="ARBA" id="ARBA00022827"/>
    </source>
</evidence>
<feature type="site" description="Electron transfer via tryptophanyl radical" evidence="7">
    <location>
        <position position="472"/>
    </location>
</feature>
<dbReference type="GO" id="GO:0006950">
    <property type="term" value="P:response to stress"/>
    <property type="evidence" value="ECO:0007669"/>
    <property type="project" value="UniProtKB-ARBA"/>
</dbReference>
<proteinExistence type="inferred from homology"/>
<evidence type="ECO:0000256" key="3">
    <source>
        <dbReference type="ARBA" id="ARBA00022630"/>
    </source>
</evidence>
<dbReference type="InterPro" id="IPR002081">
    <property type="entry name" value="Cryptochrome/DNA_photolyase_1"/>
</dbReference>
<protein>
    <recommendedName>
        <fullName evidence="8">Photolyase/cryptochrome alpha/beta domain-containing protein</fullName>
    </recommendedName>
</protein>
<dbReference type="GO" id="GO:0043153">
    <property type="term" value="P:entrainment of circadian clock by photoperiod"/>
    <property type="evidence" value="ECO:0007669"/>
    <property type="project" value="TreeGrafter"/>
</dbReference>
<keyword evidence="10" id="KW-1185">Reference proteome</keyword>
<evidence type="ECO:0000313" key="9">
    <source>
        <dbReference type="EMBL" id="KAK0508867.1"/>
    </source>
</evidence>
<feature type="domain" description="Photolyase/cryptochrome alpha/beta" evidence="8">
    <location>
        <begin position="92"/>
        <end position="229"/>
    </location>
</feature>
<dbReference type="PANTHER" id="PTHR11455">
    <property type="entry name" value="CRYPTOCHROME"/>
    <property type="match status" value="1"/>
</dbReference>
<evidence type="ECO:0000256" key="7">
    <source>
        <dbReference type="PIRSR" id="PIRSR602081-2"/>
    </source>
</evidence>
<dbReference type="Gene3D" id="3.40.50.620">
    <property type="entry name" value="HUPs"/>
    <property type="match status" value="1"/>
</dbReference>
<sequence length="583" mass="66970">MPSQVLAVNGLKRKANGVPEIPSKKAKSNVPAFRDSTLEEEHGIVDREFYPPEMTNERCNQYKANGLERPIETLYKAQRETQSERDAIEVKDAVVHWYKCDLRTADNKALHLASEKAKSKGIPLICLHIISPQDYKAHMTSAVRVDFVLRTLEVLKEDLAKLDIPLWVETVEKRKKIPDRIFELCKQWGASHLYTNIEYEVDELRREALMTREGSKKGVAVTAVHDTCVVAPGELSTGSGNQYAVYSPWFRAWIAHLHTHPHQLDIFDPPSQNPASARQTYKELFECHIPEAPENKRLTDEEKQRFRSMWPPGEYEAKERLAKFIKEKVQVYKDKRNFPAANSTAIVSVHLAAGTLSARTAIATARAANKVKKLDGGDLGIMTWISEVAWRDFYKHVLAHWPYVCMNKPFKPEYTNIEWEYNTDLFTKWTQGQTGYPFIDAAMRQLNHTGYMHNRARMAVASFLAKDLLIDWRMGERYFMEHLIDGDFASNNGGWGFSASTGVDPQPYFRIFNPILQSEKFDEEGEYIRKWVPELREVKGKAIHDPWGRGVRVKGYPKMCVEHKEARNRALARYKEGLGRDTA</sequence>
<name>A0AA39QTD4_9LECA</name>
<dbReference type="GO" id="GO:0003904">
    <property type="term" value="F:deoxyribodipyrimidine photo-lyase activity"/>
    <property type="evidence" value="ECO:0007669"/>
    <property type="project" value="TreeGrafter"/>
</dbReference>
<dbReference type="GO" id="GO:0005634">
    <property type="term" value="C:nucleus"/>
    <property type="evidence" value="ECO:0007669"/>
    <property type="project" value="TreeGrafter"/>
</dbReference>
<feature type="binding site" evidence="6">
    <location>
        <position position="384"/>
    </location>
    <ligand>
        <name>FAD</name>
        <dbReference type="ChEBI" id="CHEBI:57692"/>
    </ligand>
</feature>
<dbReference type="PROSITE" id="PS51645">
    <property type="entry name" value="PHR_CRY_ALPHA_BETA"/>
    <property type="match status" value="1"/>
</dbReference>
<dbReference type="Gene3D" id="1.10.579.10">
    <property type="entry name" value="DNA Cyclobutane Dipyrimidine Photolyase, subunit A, domain 3"/>
    <property type="match status" value="1"/>
</dbReference>
<evidence type="ECO:0000256" key="2">
    <source>
        <dbReference type="ARBA" id="ARBA00005862"/>
    </source>
</evidence>
<dbReference type="SUPFAM" id="SSF48173">
    <property type="entry name" value="Cryptochrome/photolyase FAD-binding domain"/>
    <property type="match status" value="1"/>
</dbReference>
<dbReference type="FunFam" id="1.10.579.10:FF:000003">
    <property type="entry name" value="Deoxyribodipyrimidine photo-lyase"/>
    <property type="match status" value="1"/>
</dbReference>
<dbReference type="InterPro" id="IPR006050">
    <property type="entry name" value="DNA_photolyase_N"/>
</dbReference>
<keyword evidence="3 6" id="KW-0285">Flavoprotein</keyword>
<dbReference type="InterPro" id="IPR036134">
    <property type="entry name" value="Crypto/Photolyase_FAD-like_sf"/>
</dbReference>
<reference evidence="9" key="1">
    <citation type="submission" date="2023-03" db="EMBL/GenBank/DDBJ databases">
        <title>Complete genome of Cladonia borealis.</title>
        <authorList>
            <person name="Park H."/>
        </authorList>
    </citation>
    <scope>NUCLEOTIDE SEQUENCE</scope>
    <source>
        <strain evidence="9">ANT050790</strain>
    </source>
</reference>
<feature type="binding site" evidence="6">
    <location>
        <begin position="485"/>
        <end position="487"/>
    </location>
    <ligand>
        <name>FAD</name>
        <dbReference type="ChEBI" id="CHEBI:57692"/>
    </ligand>
</feature>
<dbReference type="Proteomes" id="UP001166286">
    <property type="component" value="Unassembled WGS sequence"/>
</dbReference>
<dbReference type="InterPro" id="IPR014729">
    <property type="entry name" value="Rossmann-like_a/b/a_fold"/>
</dbReference>
<evidence type="ECO:0000256" key="5">
    <source>
        <dbReference type="ARBA" id="ARBA00022991"/>
    </source>
</evidence>
<dbReference type="SUPFAM" id="SSF52425">
    <property type="entry name" value="Cryptochrome/photolyase, N-terminal domain"/>
    <property type="match status" value="1"/>
</dbReference>
<comment type="similarity">
    <text evidence="2">Belongs to the DNA photolyase class-1 family.</text>
</comment>
<dbReference type="Pfam" id="PF00875">
    <property type="entry name" value="DNA_photolyase"/>
    <property type="match status" value="1"/>
</dbReference>
<evidence type="ECO:0000259" key="8">
    <source>
        <dbReference type="PROSITE" id="PS51645"/>
    </source>
</evidence>
<dbReference type="InterPro" id="IPR036155">
    <property type="entry name" value="Crypto/Photolyase_N_sf"/>
</dbReference>
<dbReference type="AlphaFoldDB" id="A0AA39QTD4"/>
<feature type="site" description="Electron transfer via tryptophanyl radical" evidence="7">
    <location>
        <position position="419"/>
    </location>
</feature>
<evidence type="ECO:0000313" key="10">
    <source>
        <dbReference type="Proteomes" id="UP001166286"/>
    </source>
</evidence>
<comment type="caution">
    <text evidence="9">The sequence shown here is derived from an EMBL/GenBank/DDBJ whole genome shotgun (WGS) entry which is preliminary data.</text>
</comment>
<comment type="cofactor">
    <cofactor evidence="6">
        <name>FAD</name>
        <dbReference type="ChEBI" id="CHEBI:57692"/>
    </cofactor>
    <text evidence="6">Binds 1 FAD per subunit.</text>
</comment>
<comment type="cofactor">
    <cofactor evidence="1">
        <name>(6R)-5,10-methylene-5,6,7,8-tetrahydrofolate</name>
        <dbReference type="ChEBI" id="CHEBI:15636"/>
    </cofactor>
</comment>
<gene>
    <name evidence="9" type="ORF">JMJ35_008238</name>
</gene>
<dbReference type="GO" id="GO:0071949">
    <property type="term" value="F:FAD binding"/>
    <property type="evidence" value="ECO:0007669"/>
    <property type="project" value="TreeGrafter"/>
</dbReference>
<dbReference type="Gene3D" id="1.25.40.80">
    <property type="match status" value="1"/>
</dbReference>
<dbReference type="GO" id="GO:0006139">
    <property type="term" value="P:nucleobase-containing compound metabolic process"/>
    <property type="evidence" value="ECO:0007669"/>
    <property type="project" value="UniProtKB-ARBA"/>
</dbReference>
<feature type="site" description="Electron transfer via tryptophanyl radical" evidence="7">
    <location>
        <position position="495"/>
    </location>
</feature>
<dbReference type="EMBL" id="JAFEKC020000019">
    <property type="protein sequence ID" value="KAK0508867.1"/>
    <property type="molecule type" value="Genomic_DNA"/>
</dbReference>